<feature type="binding site" evidence="4 6">
    <location>
        <position position="112"/>
    </location>
    <ligand>
        <name>substrate</name>
    </ligand>
</feature>
<name>A0A9D1VAL1_9BACT</name>
<dbReference type="NCBIfam" id="TIGR00071">
    <property type="entry name" value="hisT_truA"/>
    <property type="match status" value="1"/>
</dbReference>
<feature type="domain" description="Pseudouridine synthase I TruA alpha/beta" evidence="9">
    <location>
        <begin position="9"/>
        <end position="106"/>
    </location>
</feature>
<proteinExistence type="inferred from homology"/>
<dbReference type="GO" id="GO:0031119">
    <property type="term" value="P:tRNA pseudouridine synthesis"/>
    <property type="evidence" value="ECO:0007669"/>
    <property type="project" value="UniProtKB-UniRule"/>
</dbReference>
<evidence type="ECO:0000256" key="5">
    <source>
        <dbReference type="PIRSR" id="PIRSR001430-1"/>
    </source>
</evidence>
<evidence type="ECO:0000256" key="1">
    <source>
        <dbReference type="ARBA" id="ARBA00009375"/>
    </source>
</evidence>
<dbReference type="PANTHER" id="PTHR11142:SF0">
    <property type="entry name" value="TRNA PSEUDOURIDINE SYNTHASE-LIKE 1"/>
    <property type="match status" value="1"/>
</dbReference>
<evidence type="ECO:0000256" key="3">
    <source>
        <dbReference type="ARBA" id="ARBA00023235"/>
    </source>
</evidence>
<feature type="domain" description="Pseudouridine synthase I TruA alpha/beta" evidence="9">
    <location>
        <begin position="145"/>
        <end position="252"/>
    </location>
</feature>
<dbReference type="FunFam" id="3.30.70.580:FF:000001">
    <property type="entry name" value="tRNA pseudouridine synthase A"/>
    <property type="match status" value="1"/>
</dbReference>
<dbReference type="Gene3D" id="3.30.70.580">
    <property type="entry name" value="Pseudouridine synthase I, catalytic domain, N-terminal subdomain"/>
    <property type="match status" value="1"/>
</dbReference>
<reference evidence="10" key="2">
    <citation type="submission" date="2021-04" db="EMBL/GenBank/DDBJ databases">
        <authorList>
            <person name="Gilroy R."/>
        </authorList>
    </citation>
    <scope>NUCLEOTIDE SEQUENCE</scope>
    <source>
        <strain evidence="10">14975</strain>
    </source>
</reference>
<evidence type="ECO:0000259" key="9">
    <source>
        <dbReference type="Pfam" id="PF01416"/>
    </source>
</evidence>
<dbReference type="InterPro" id="IPR020095">
    <property type="entry name" value="PsdUridine_synth_TruA_C"/>
</dbReference>
<dbReference type="InterPro" id="IPR020094">
    <property type="entry name" value="TruA/RsuA/RluB/E/F_N"/>
</dbReference>
<gene>
    <name evidence="4 10" type="primary">truA</name>
    <name evidence="10" type="ORF">H9862_03015</name>
</gene>
<dbReference type="GO" id="GO:0003723">
    <property type="term" value="F:RNA binding"/>
    <property type="evidence" value="ECO:0007669"/>
    <property type="project" value="InterPro"/>
</dbReference>
<evidence type="ECO:0000256" key="8">
    <source>
        <dbReference type="SAM" id="MobiDB-lite"/>
    </source>
</evidence>
<dbReference type="PANTHER" id="PTHR11142">
    <property type="entry name" value="PSEUDOURIDYLATE SYNTHASE"/>
    <property type="match status" value="1"/>
</dbReference>
<sequence length="276" mass="30442">MPRILFTCAYDGQSYLGWQSQRGRGTIQDCIEAAMAGILKRPLRIAAAGRTDAGVHALGQRFHVDIPASCRMQAAQWQAALNALLPPSIRITAAKGVADDFHARFNAVAKSYDYLICRAPVLSPFLAGRAWHLPRDWSPALMAEALRCYEGEHDFRRLSARRGTEPAEPPPGYYRRRIDRAALCEEGDILRLSFCGNGFMYRMVRLLVGTAHQVARGKINLDQLRAYMTQPGETTRYCAPADGLYLRDVQYDPPPENSAPGGSPPPATPGEKTTPA</sequence>
<evidence type="ECO:0000256" key="7">
    <source>
        <dbReference type="RuleBase" id="RU003792"/>
    </source>
</evidence>
<dbReference type="SUPFAM" id="SSF55120">
    <property type="entry name" value="Pseudouridine synthase"/>
    <property type="match status" value="1"/>
</dbReference>
<feature type="active site" description="Nucleophile" evidence="4 5">
    <location>
        <position position="52"/>
    </location>
</feature>
<comment type="subunit">
    <text evidence="4">Homodimer.</text>
</comment>
<dbReference type="InterPro" id="IPR020103">
    <property type="entry name" value="PsdUridine_synth_cat_dom_sf"/>
</dbReference>
<dbReference type="GO" id="GO:0160147">
    <property type="term" value="F:tRNA pseudouridine(38-40) synthase activity"/>
    <property type="evidence" value="ECO:0007669"/>
    <property type="project" value="UniProtKB-EC"/>
</dbReference>
<evidence type="ECO:0000256" key="4">
    <source>
        <dbReference type="HAMAP-Rule" id="MF_00171"/>
    </source>
</evidence>
<dbReference type="Pfam" id="PF01416">
    <property type="entry name" value="PseudoU_synth_1"/>
    <property type="match status" value="2"/>
</dbReference>
<evidence type="ECO:0000256" key="2">
    <source>
        <dbReference type="ARBA" id="ARBA00022694"/>
    </source>
</evidence>
<dbReference type="InterPro" id="IPR001406">
    <property type="entry name" value="PsdUridine_synth_TruA"/>
</dbReference>
<dbReference type="Gene3D" id="3.30.70.660">
    <property type="entry name" value="Pseudouridine synthase I, catalytic domain, C-terminal subdomain"/>
    <property type="match status" value="1"/>
</dbReference>
<dbReference type="CDD" id="cd02570">
    <property type="entry name" value="PseudoU_synth_EcTruA"/>
    <property type="match status" value="1"/>
</dbReference>
<feature type="compositionally biased region" description="Pro residues" evidence="8">
    <location>
        <begin position="252"/>
        <end position="268"/>
    </location>
</feature>
<evidence type="ECO:0000313" key="11">
    <source>
        <dbReference type="Proteomes" id="UP000823964"/>
    </source>
</evidence>
<reference evidence="10" key="1">
    <citation type="journal article" date="2021" name="PeerJ">
        <title>Extensive microbial diversity within the chicken gut microbiome revealed by metagenomics and culture.</title>
        <authorList>
            <person name="Gilroy R."/>
            <person name="Ravi A."/>
            <person name="Getino M."/>
            <person name="Pursley I."/>
            <person name="Horton D.L."/>
            <person name="Alikhan N.F."/>
            <person name="Baker D."/>
            <person name="Gharbi K."/>
            <person name="Hall N."/>
            <person name="Watson M."/>
            <person name="Adriaenssens E.M."/>
            <person name="Foster-Nyarko E."/>
            <person name="Jarju S."/>
            <person name="Secka A."/>
            <person name="Antonio M."/>
            <person name="Oren A."/>
            <person name="Chaudhuri R.R."/>
            <person name="La Ragione R."/>
            <person name="Hildebrand F."/>
            <person name="Pallen M.J."/>
        </authorList>
    </citation>
    <scope>NUCLEOTIDE SEQUENCE</scope>
    <source>
        <strain evidence="10">14975</strain>
    </source>
</reference>
<dbReference type="AlphaFoldDB" id="A0A9D1VAL1"/>
<keyword evidence="3 4" id="KW-0413">Isomerase</keyword>
<feature type="region of interest" description="Disordered" evidence="8">
    <location>
        <begin position="247"/>
        <end position="276"/>
    </location>
</feature>
<comment type="catalytic activity">
    <reaction evidence="4 7">
        <text>uridine(38/39/40) in tRNA = pseudouridine(38/39/40) in tRNA</text>
        <dbReference type="Rhea" id="RHEA:22376"/>
        <dbReference type="Rhea" id="RHEA-COMP:10085"/>
        <dbReference type="Rhea" id="RHEA-COMP:10087"/>
        <dbReference type="ChEBI" id="CHEBI:65314"/>
        <dbReference type="ChEBI" id="CHEBI:65315"/>
        <dbReference type="EC" id="5.4.99.12"/>
    </reaction>
</comment>
<protein>
    <recommendedName>
        <fullName evidence="4">tRNA pseudouridine synthase A</fullName>
        <ecNumber evidence="4">5.4.99.12</ecNumber>
    </recommendedName>
    <alternativeName>
        <fullName evidence="4">tRNA pseudouridine(38-40) synthase</fullName>
    </alternativeName>
    <alternativeName>
        <fullName evidence="4">tRNA pseudouridylate synthase I</fullName>
    </alternativeName>
    <alternativeName>
        <fullName evidence="4">tRNA-uridine isomerase I</fullName>
    </alternativeName>
</protein>
<dbReference type="EC" id="5.4.99.12" evidence="4"/>
<accession>A0A9D1VAL1</accession>
<comment type="function">
    <text evidence="4">Formation of pseudouridine at positions 38, 39 and 40 in the anticodon stem and loop of transfer RNAs.</text>
</comment>
<evidence type="ECO:0000313" key="10">
    <source>
        <dbReference type="EMBL" id="HIX19558.1"/>
    </source>
</evidence>
<comment type="caution">
    <text evidence="10">The sequence shown here is derived from an EMBL/GenBank/DDBJ whole genome shotgun (WGS) entry which is preliminary data.</text>
</comment>
<dbReference type="InterPro" id="IPR020097">
    <property type="entry name" value="PsdUridine_synth_TruA_a/b_dom"/>
</dbReference>
<dbReference type="HAMAP" id="MF_00171">
    <property type="entry name" value="TruA"/>
    <property type="match status" value="1"/>
</dbReference>
<keyword evidence="2 4" id="KW-0819">tRNA processing</keyword>
<evidence type="ECO:0000256" key="6">
    <source>
        <dbReference type="PIRSR" id="PIRSR001430-2"/>
    </source>
</evidence>
<organism evidence="10 11">
    <name type="scientific">Candidatus Akkermansia intestinigallinarum</name>
    <dbReference type="NCBI Taxonomy" id="2838431"/>
    <lineage>
        <taxon>Bacteria</taxon>
        <taxon>Pseudomonadati</taxon>
        <taxon>Verrucomicrobiota</taxon>
        <taxon>Verrucomicrobiia</taxon>
        <taxon>Verrucomicrobiales</taxon>
        <taxon>Akkermansiaceae</taxon>
        <taxon>Akkermansia</taxon>
    </lineage>
</organism>
<dbReference type="Proteomes" id="UP000823964">
    <property type="component" value="Unassembled WGS sequence"/>
</dbReference>
<comment type="similarity">
    <text evidence="1 4 7">Belongs to the tRNA pseudouridine synthase TruA family.</text>
</comment>
<dbReference type="PIRSF" id="PIRSF001430">
    <property type="entry name" value="tRNA_psdUrid_synth"/>
    <property type="match status" value="1"/>
</dbReference>
<comment type="caution">
    <text evidence="4">Lacks conserved residue(s) required for the propagation of feature annotation.</text>
</comment>
<dbReference type="EMBL" id="DXFQ01000050">
    <property type="protein sequence ID" value="HIX19558.1"/>
    <property type="molecule type" value="Genomic_DNA"/>
</dbReference>